<feature type="transmembrane region" description="Helical" evidence="7">
    <location>
        <begin position="137"/>
        <end position="159"/>
    </location>
</feature>
<dbReference type="PROSITE" id="PS50928">
    <property type="entry name" value="ABC_TM1"/>
    <property type="match status" value="1"/>
</dbReference>
<keyword evidence="5 7" id="KW-1133">Transmembrane helix</keyword>
<dbReference type="PANTHER" id="PTHR43744:SF12">
    <property type="entry name" value="ABC TRANSPORTER PERMEASE PROTEIN MG189-RELATED"/>
    <property type="match status" value="1"/>
</dbReference>
<accession>A0ABY9J5V5</accession>
<proteinExistence type="inferred from homology"/>
<keyword evidence="10" id="KW-1185">Reference proteome</keyword>
<keyword evidence="6 7" id="KW-0472">Membrane</keyword>
<dbReference type="SUPFAM" id="SSF161098">
    <property type="entry name" value="MetI-like"/>
    <property type="match status" value="1"/>
</dbReference>
<dbReference type="RefSeq" id="WP_147964309.1">
    <property type="nucleotide sequence ID" value="NZ_CP120983.1"/>
</dbReference>
<evidence type="ECO:0000256" key="1">
    <source>
        <dbReference type="ARBA" id="ARBA00004651"/>
    </source>
</evidence>
<sequence length="273" mass="29932">MNRYTGRTFALELVLIAVAAIFMVPILVLISVALRDPNSTPGFLGFTWPLHFENISTAWTASAMGPSLVNSIVITTVSVALIIVVASAASYTITRRTQRWSRGVFYLFLTGFLFPGQLAMLPLYLTFSKAGLVGNPVTVILIYVAGHMPFTVFLYCAFLRDLPRDYEEAATIDGAGSLRMFWTVVFPLARPVTGTVAILTALGVWNDFLNPLLYLTGGNTRTAPLSVYTFVGEYSANWPLVFSALITSVIPILVAYFLMQRFIMRGFASGLKG</sequence>
<feature type="transmembrane region" description="Helical" evidence="7">
    <location>
        <begin position="12"/>
        <end position="34"/>
    </location>
</feature>
<protein>
    <submittedName>
        <fullName evidence="9">Carbohydrate ABC transporter permease</fullName>
    </submittedName>
</protein>
<dbReference type="PANTHER" id="PTHR43744">
    <property type="entry name" value="ABC TRANSPORTER PERMEASE PROTEIN MG189-RELATED-RELATED"/>
    <property type="match status" value="1"/>
</dbReference>
<name>A0ABY9J5V5_9ACTN</name>
<dbReference type="InterPro" id="IPR000515">
    <property type="entry name" value="MetI-like"/>
</dbReference>
<feature type="transmembrane region" description="Helical" evidence="7">
    <location>
        <begin position="105"/>
        <end position="125"/>
    </location>
</feature>
<feature type="transmembrane region" description="Helical" evidence="7">
    <location>
        <begin position="180"/>
        <end position="205"/>
    </location>
</feature>
<keyword evidence="2 7" id="KW-0813">Transport</keyword>
<dbReference type="Proteomes" id="UP001224433">
    <property type="component" value="Chromosome"/>
</dbReference>
<dbReference type="Pfam" id="PF00528">
    <property type="entry name" value="BPD_transp_1"/>
    <property type="match status" value="1"/>
</dbReference>
<comment type="subcellular location">
    <subcellularLocation>
        <location evidence="1 7">Cell membrane</location>
        <topology evidence="1 7">Multi-pass membrane protein</topology>
    </subcellularLocation>
</comment>
<feature type="transmembrane region" description="Helical" evidence="7">
    <location>
        <begin position="238"/>
        <end position="259"/>
    </location>
</feature>
<evidence type="ECO:0000256" key="5">
    <source>
        <dbReference type="ARBA" id="ARBA00022989"/>
    </source>
</evidence>
<dbReference type="Gene3D" id="1.10.3720.10">
    <property type="entry name" value="MetI-like"/>
    <property type="match status" value="1"/>
</dbReference>
<evidence type="ECO:0000313" key="10">
    <source>
        <dbReference type="Proteomes" id="UP001224433"/>
    </source>
</evidence>
<evidence type="ECO:0000256" key="7">
    <source>
        <dbReference type="RuleBase" id="RU363032"/>
    </source>
</evidence>
<feature type="transmembrane region" description="Helical" evidence="7">
    <location>
        <begin position="72"/>
        <end position="93"/>
    </location>
</feature>
<feature type="domain" description="ABC transmembrane type-1" evidence="8">
    <location>
        <begin position="68"/>
        <end position="259"/>
    </location>
</feature>
<dbReference type="InterPro" id="IPR035906">
    <property type="entry name" value="MetI-like_sf"/>
</dbReference>
<evidence type="ECO:0000259" key="8">
    <source>
        <dbReference type="PROSITE" id="PS50928"/>
    </source>
</evidence>
<evidence type="ECO:0000313" key="9">
    <source>
        <dbReference type="EMBL" id="WLQ63032.1"/>
    </source>
</evidence>
<keyword evidence="4 7" id="KW-0812">Transmembrane</keyword>
<comment type="similarity">
    <text evidence="7">Belongs to the binding-protein-dependent transport system permease family.</text>
</comment>
<dbReference type="EMBL" id="CP120983">
    <property type="protein sequence ID" value="WLQ63032.1"/>
    <property type="molecule type" value="Genomic_DNA"/>
</dbReference>
<keyword evidence="3" id="KW-1003">Cell membrane</keyword>
<gene>
    <name evidence="9" type="ORF">P8A20_05210</name>
</gene>
<organism evidence="9 10">
    <name type="scientific">Streptomyces glycanivorans</name>
    <dbReference type="NCBI Taxonomy" id="3033808"/>
    <lineage>
        <taxon>Bacteria</taxon>
        <taxon>Bacillati</taxon>
        <taxon>Actinomycetota</taxon>
        <taxon>Actinomycetes</taxon>
        <taxon>Kitasatosporales</taxon>
        <taxon>Streptomycetaceae</taxon>
        <taxon>Streptomyces</taxon>
    </lineage>
</organism>
<evidence type="ECO:0000256" key="6">
    <source>
        <dbReference type="ARBA" id="ARBA00023136"/>
    </source>
</evidence>
<evidence type="ECO:0000256" key="2">
    <source>
        <dbReference type="ARBA" id="ARBA00022448"/>
    </source>
</evidence>
<dbReference type="CDD" id="cd06261">
    <property type="entry name" value="TM_PBP2"/>
    <property type="match status" value="1"/>
</dbReference>
<evidence type="ECO:0000256" key="4">
    <source>
        <dbReference type="ARBA" id="ARBA00022692"/>
    </source>
</evidence>
<evidence type="ECO:0000256" key="3">
    <source>
        <dbReference type="ARBA" id="ARBA00022475"/>
    </source>
</evidence>
<reference evidence="9 10" key="1">
    <citation type="submission" date="2023-03" db="EMBL/GenBank/DDBJ databases">
        <title>Isolation and description of six Streptomyces strains from soil environments, able to metabolize different microbial glucans.</title>
        <authorList>
            <person name="Widen T."/>
            <person name="Larsbrink J."/>
        </authorList>
    </citation>
    <scope>NUCLEOTIDE SEQUENCE [LARGE SCALE GENOMIC DNA]</scope>
    <source>
        <strain evidence="9 10">Alt3</strain>
    </source>
</reference>